<keyword evidence="4 6" id="KW-1133">Transmembrane helix</keyword>
<evidence type="ECO:0000256" key="3">
    <source>
        <dbReference type="ARBA" id="ARBA00022692"/>
    </source>
</evidence>
<feature type="transmembrane region" description="Helical" evidence="6">
    <location>
        <begin position="156"/>
        <end position="179"/>
    </location>
</feature>
<dbReference type="EMBL" id="JAYWVC010000306">
    <property type="protein sequence ID" value="MED7828056.1"/>
    <property type="molecule type" value="Genomic_DNA"/>
</dbReference>
<evidence type="ECO:0000313" key="9">
    <source>
        <dbReference type="Proteomes" id="UP001333996"/>
    </source>
</evidence>
<feature type="transmembrane region" description="Helical" evidence="6">
    <location>
        <begin position="102"/>
        <end position="121"/>
    </location>
</feature>
<evidence type="ECO:0000256" key="4">
    <source>
        <dbReference type="ARBA" id="ARBA00022989"/>
    </source>
</evidence>
<dbReference type="InterPro" id="IPR011701">
    <property type="entry name" value="MFS"/>
</dbReference>
<dbReference type="CDD" id="cd17324">
    <property type="entry name" value="MFS_NepI_like"/>
    <property type="match status" value="1"/>
</dbReference>
<accession>A0ABU7FVC8</accession>
<evidence type="ECO:0000256" key="1">
    <source>
        <dbReference type="ARBA" id="ARBA00004651"/>
    </source>
</evidence>
<organism evidence="8 9">
    <name type="scientific">Streptomyces chiangmaiensis</name>
    <dbReference type="NCBI Taxonomy" id="766497"/>
    <lineage>
        <taxon>Bacteria</taxon>
        <taxon>Bacillati</taxon>
        <taxon>Actinomycetota</taxon>
        <taxon>Actinomycetes</taxon>
        <taxon>Kitasatosporales</taxon>
        <taxon>Streptomycetaceae</taxon>
        <taxon>Streptomyces</taxon>
    </lineage>
</organism>
<keyword evidence="5 6" id="KW-0472">Membrane</keyword>
<feature type="transmembrane region" description="Helical" evidence="6">
    <location>
        <begin position="330"/>
        <end position="352"/>
    </location>
</feature>
<dbReference type="PROSITE" id="PS50850">
    <property type="entry name" value="MFS"/>
    <property type="match status" value="1"/>
</dbReference>
<dbReference type="InterPro" id="IPR050189">
    <property type="entry name" value="MFS_Efflux_Transporters"/>
</dbReference>
<feature type="transmembrane region" description="Helical" evidence="6">
    <location>
        <begin position="128"/>
        <end position="150"/>
    </location>
</feature>
<proteinExistence type="predicted"/>
<dbReference type="Pfam" id="PF07690">
    <property type="entry name" value="MFS_1"/>
    <property type="match status" value="1"/>
</dbReference>
<sequence>MPLALLALAIGTFGLGTTEFVPMGLLPQVAADFHVTIPTAGLMVTVYALGVMLGAPLMTALGTKMPRKRMLMLMLGLFVLGNLLSALAPSFGLMMVGRIVTSLAPGAFFGIGLVIAAELVAPEKKASAIAITLTGLTVANVVGVPLGTYIGQAAGWRTTFVLVAGLGVIGLLGIAKLVPELPRPEGVHLRHELAALRNPQVLLALAMTVLGFGGVFAAITYIAPMMTHVAGFSDSAVTWLLILFGIGMVIGNLIGGKFADRALIPMLYTALGGLAVVLGVFTLTAHSKILAAITVLVVGAFGFATVPPLNKRVLDHAHSAPTLASAVNVGAFNLGNALAAWLGGFVIAAGFGYTSPNWVGALMAASAVGLALWSAALERRDQRTAANANPGPVHSELTSC</sequence>
<dbReference type="PANTHER" id="PTHR43124:SF3">
    <property type="entry name" value="CHLORAMPHENICOL EFFLUX PUMP RV0191"/>
    <property type="match status" value="1"/>
</dbReference>
<dbReference type="Proteomes" id="UP001333996">
    <property type="component" value="Unassembled WGS sequence"/>
</dbReference>
<evidence type="ECO:0000256" key="2">
    <source>
        <dbReference type="ARBA" id="ARBA00022475"/>
    </source>
</evidence>
<feature type="transmembrane region" description="Helical" evidence="6">
    <location>
        <begin position="262"/>
        <end position="283"/>
    </location>
</feature>
<dbReference type="InterPro" id="IPR036259">
    <property type="entry name" value="MFS_trans_sf"/>
</dbReference>
<evidence type="ECO:0000313" key="8">
    <source>
        <dbReference type="EMBL" id="MED7828056.1"/>
    </source>
</evidence>
<evidence type="ECO:0000256" key="6">
    <source>
        <dbReference type="SAM" id="Phobius"/>
    </source>
</evidence>
<keyword evidence="9" id="KW-1185">Reference proteome</keyword>
<feature type="transmembrane region" description="Helical" evidence="6">
    <location>
        <begin position="200"/>
        <end position="224"/>
    </location>
</feature>
<protein>
    <submittedName>
        <fullName evidence="8">MFS transporter</fullName>
    </submittedName>
</protein>
<dbReference type="RefSeq" id="WP_329512418.1">
    <property type="nucleotide sequence ID" value="NZ_BAAAYZ010000119.1"/>
</dbReference>
<feature type="domain" description="Major facilitator superfamily (MFS) profile" evidence="7">
    <location>
        <begin position="4"/>
        <end position="382"/>
    </location>
</feature>
<keyword evidence="3 6" id="KW-0812">Transmembrane</keyword>
<feature type="transmembrane region" description="Helical" evidence="6">
    <location>
        <begin position="236"/>
        <end position="255"/>
    </location>
</feature>
<feature type="transmembrane region" description="Helical" evidence="6">
    <location>
        <begin position="40"/>
        <end position="61"/>
    </location>
</feature>
<keyword evidence="2" id="KW-1003">Cell membrane</keyword>
<feature type="transmembrane region" description="Helical" evidence="6">
    <location>
        <begin position="73"/>
        <end position="96"/>
    </location>
</feature>
<evidence type="ECO:0000256" key="5">
    <source>
        <dbReference type="ARBA" id="ARBA00023136"/>
    </source>
</evidence>
<dbReference type="Gene3D" id="1.20.1250.20">
    <property type="entry name" value="MFS general substrate transporter like domains"/>
    <property type="match status" value="2"/>
</dbReference>
<feature type="transmembrane region" description="Helical" evidence="6">
    <location>
        <begin position="289"/>
        <end position="309"/>
    </location>
</feature>
<name>A0ABU7FVC8_9ACTN</name>
<dbReference type="InterPro" id="IPR020846">
    <property type="entry name" value="MFS_dom"/>
</dbReference>
<gene>
    <name evidence="8" type="ORF">VXC91_40785</name>
</gene>
<dbReference type="PANTHER" id="PTHR43124">
    <property type="entry name" value="PURINE EFFLUX PUMP PBUE"/>
    <property type="match status" value="1"/>
</dbReference>
<comment type="caution">
    <text evidence="8">The sequence shown here is derived from an EMBL/GenBank/DDBJ whole genome shotgun (WGS) entry which is preliminary data.</text>
</comment>
<comment type="subcellular location">
    <subcellularLocation>
        <location evidence="1">Cell membrane</location>
        <topology evidence="1">Multi-pass membrane protein</topology>
    </subcellularLocation>
</comment>
<dbReference type="SUPFAM" id="SSF103473">
    <property type="entry name" value="MFS general substrate transporter"/>
    <property type="match status" value="1"/>
</dbReference>
<evidence type="ECO:0000259" key="7">
    <source>
        <dbReference type="PROSITE" id="PS50850"/>
    </source>
</evidence>
<feature type="transmembrane region" description="Helical" evidence="6">
    <location>
        <begin position="358"/>
        <end position="377"/>
    </location>
</feature>
<reference evidence="8" key="1">
    <citation type="submission" date="2024-01" db="EMBL/GenBank/DDBJ databases">
        <title>First draft genome sequence data of TA4-1, the type strain of Gram-positive actinobacterium Streptomyces chiangmaiensis.</title>
        <authorList>
            <person name="Yasawong M."/>
            <person name="Nantapong N."/>
        </authorList>
    </citation>
    <scope>NUCLEOTIDE SEQUENCE</scope>
    <source>
        <strain evidence="8">TA4-1</strain>
    </source>
</reference>